<accession>A0A927YQR8</accession>
<reference evidence="2" key="1">
    <citation type="submission" date="2019-04" db="EMBL/GenBank/DDBJ databases">
        <title>Evolution of Biomass-Degrading Anaerobic Consortia Revealed by Metagenomics.</title>
        <authorList>
            <person name="Peng X."/>
        </authorList>
    </citation>
    <scope>NUCLEOTIDE SEQUENCE</scope>
    <source>
        <strain evidence="2">SIG311</strain>
    </source>
</reference>
<protein>
    <submittedName>
        <fullName evidence="2">Uncharacterized protein</fullName>
    </submittedName>
</protein>
<evidence type="ECO:0000313" key="2">
    <source>
        <dbReference type="EMBL" id="MBE5919726.1"/>
    </source>
</evidence>
<evidence type="ECO:0000313" key="3">
    <source>
        <dbReference type="Proteomes" id="UP000766246"/>
    </source>
</evidence>
<evidence type="ECO:0000256" key="1">
    <source>
        <dbReference type="SAM" id="MobiDB-lite"/>
    </source>
</evidence>
<dbReference type="Proteomes" id="UP000766246">
    <property type="component" value="Unassembled WGS sequence"/>
</dbReference>
<comment type="caution">
    <text evidence="2">The sequence shown here is derived from an EMBL/GenBank/DDBJ whole genome shotgun (WGS) entry which is preliminary data.</text>
</comment>
<dbReference type="EMBL" id="SVER01000017">
    <property type="protein sequence ID" value="MBE5919726.1"/>
    <property type="molecule type" value="Genomic_DNA"/>
</dbReference>
<proteinExistence type="predicted"/>
<organism evidence="2 3">
    <name type="scientific">Pseudobutyrivibrio ruminis</name>
    <dbReference type="NCBI Taxonomy" id="46206"/>
    <lineage>
        <taxon>Bacteria</taxon>
        <taxon>Bacillati</taxon>
        <taxon>Bacillota</taxon>
        <taxon>Clostridia</taxon>
        <taxon>Lachnospirales</taxon>
        <taxon>Lachnospiraceae</taxon>
        <taxon>Pseudobutyrivibrio</taxon>
    </lineage>
</organism>
<gene>
    <name evidence="2" type="ORF">E7272_07750</name>
</gene>
<dbReference type="AlphaFoldDB" id="A0A927YQR8"/>
<sequence>MSNKSETKVYKTIEDQLMNGAIMQSYGSSYLLSVCPALDIHKVRFSIVKLNTKGTESLDFYLDTDKFRRLVDAIDKGTVAKQIAADKGNFPSAIEYTTGKGGTRKLLIGGGEKGPRVQIKIKVAEKQWEQYMTVFELPKLSDMSFYFKLITGLIDVREGSYYDKLYHCYWDGEEDRKKNFKSSYNPEDDDEYTDESIDTVNETVEESMDTVAKADEETNESVVADKEQENQSFDNSSDDKSENVEDIKRGVFYSLTPIEKKKCGFTCWVSSDNPDNSNSGEEYKQNANRVQCIITPELIESLGISEEKFETASKNLVPKLDIMDFPVWAVEYVDQNYKGKDGKDKTIVLFKKAMAKSA</sequence>
<feature type="region of interest" description="Disordered" evidence="1">
    <location>
        <begin position="205"/>
        <end position="242"/>
    </location>
</feature>
<name>A0A927YQR8_9FIRM</name>